<feature type="compositionally biased region" description="Polar residues" evidence="1">
    <location>
        <begin position="24"/>
        <end position="33"/>
    </location>
</feature>
<feature type="region of interest" description="Disordered" evidence="1">
    <location>
        <begin position="1"/>
        <end position="33"/>
    </location>
</feature>
<proteinExistence type="predicted"/>
<protein>
    <submittedName>
        <fullName evidence="2">DUF3560 domain-containing protein</fullName>
    </submittedName>
</protein>
<organism evidence="2 3">
    <name type="scientific">Pseudoflavonifractor intestinihominis</name>
    <dbReference type="NCBI Taxonomy" id="3133171"/>
    <lineage>
        <taxon>Bacteria</taxon>
        <taxon>Bacillati</taxon>
        <taxon>Bacillota</taxon>
        <taxon>Clostridia</taxon>
        <taxon>Eubacteriales</taxon>
        <taxon>Oscillospiraceae</taxon>
        <taxon>Pseudoflavonifractor</taxon>
    </lineage>
</organism>
<evidence type="ECO:0000256" key="1">
    <source>
        <dbReference type="SAM" id="MobiDB-lite"/>
    </source>
</evidence>
<accession>A0ABV1E4T8</accession>
<sequence>MNDYEERKQARIDRYREKAEKARQQSSQLSHESVSMLEHIPPGQPILVGHHSERGHRKLLERSDRKMEQSIAASEKADYYEHKARAAESNTAISSDDPAALEKLQAKLARLQEKQTFMKTVNAYYRKHQTCRGCEGVSPKLAAELDNSMADAYSWVTAPYPSYALSNNNQEIHRIQERIKQLERNRDVGFQGWEFEGGHVEANADLNRLQIFFDEIPPAETRKELKSRGFHWARSEGAWQRQLTRDAIYAASRIPAICPTDGTDPRKLQPTAKSKNTPER</sequence>
<evidence type="ECO:0000313" key="2">
    <source>
        <dbReference type="EMBL" id="MEQ2442325.1"/>
    </source>
</evidence>
<feature type="compositionally biased region" description="Basic and acidic residues" evidence="1">
    <location>
        <begin position="1"/>
        <end position="23"/>
    </location>
</feature>
<dbReference type="EMBL" id="JBBMFK010000003">
    <property type="protein sequence ID" value="MEQ2442325.1"/>
    <property type="molecule type" value="Genomic_DNA"/>
</dbReference>
<gene>
    <name evidence="2" type="ORF">WMO64_02450</name>
</gene>
<feature type="region of interest" description="Disordered" evidence="1">
    <location>
        <begin position="259"/>
        <end position="280"/>
    </location>
</feature>
<comment type="caution">
    <text evidence="2">The sequence shown here is derived from an EMBL/GenBank/DDBJ whole genome shotgun (WGS) entry which is preliminary data.</text>
</comment>
<keyword evidence="3" id="KW-1185">Reference proteome</keyword>
<name>A0ABV1E4T8_9FIRM</name>
<dbReference type="RefSeq" id="WP_349230887.1">
    <property type="nucleotide sequence ID" value="NZ_JBBMFK010000003.1"/>
</dbReference>
<dbReference type="Proteomes" id="UP001464378">
    <property type="component" value="Unassembled WGS sequence"/>
</dbReference>
<dbReference type="InterPro" id="IPR021944">
    <property type="entry name" value="DUF3560"/>
</dbReference>
<feature type="compositionally biased region" description="Polar residues" evidence="1">
    <location>
        <begin position="271"/>
        <end position="280"/>
    </location>
</feature>
<reference evidence="2 3" key="1">
    <citation type="submission" date="2024-03" db="EMBL/GenBank/DDBJ databases">
        <title>Human intestinal bacterial collection.</title>
        <authorList>
            <person name="Pauvert C."/>
            <person name="Hitch T.C.A."/>
            <person name="Clavel T."/>
        </authorList>
    </citation>
    <scope>NUCLEOTIDE SEQUENCE [LARGE SCALE GENOMIC DNA]</scope>
    <source>
        <strain evidence="2 3">CLA-AP-H29</strain>
    </source>
</reference>
<dbReference type="Pfam" id="PF12083">
    <property type="entry name" value="DUF3560"/>
    <property type="match status" value="1"/>
</dbReference>
<evidence type="ECO:0000313" key="3">
    <source>
        <dbReference type="Proteomes" id="UP001464378"/>
    </source>
</evidence>